<dbReference type="Proteomes" id="UP000663829">
    <property type="component" value="Unassembled WGS sequence"/>
</dbReference>
<dbReference type="InterPro" id="IPR036875">
    <property type="entry name" value="Znf_CCHC_sf"/>
</dbReference>
<dbReference type="AlphaFoldDB" id="A0A814GIQ1"/>
<feature type="compositionally biased region" description="Basic and acidic residues" evidence="1">
    <location>
        <begin position="185"/>
        <end position="198"/>
    </location>
</feature>
<evidence type="ECO:0000313" key="5">
    <source>
        <dbReference type="EMBL" id="CAF3828448.1"/>
    </source>
</evidence>
<feature type="compositionally biased region" description="Basic and acidic residues" evidence="1">
    <location>
        <begin position="134"/>
        <end position="148"/>
    </location>
</feature>
<organism evidence="2 6">
    <name type="scientific">Didymodactylos carnosus</name>
    <dbReference type="NCBI Taxonomy" id="1234261"/>
    <lineage>
        <taxon>Eukaryota</taxon>
        <taxon>Metazoa</taxon>
        <taxon>Spiralia</taxon>
        <taxon>Gnathifera</taxon>
        <taxon>Rotifera</taxon>
        <taxon>Eurotatoria</taxon>
        <taxon>Bdelloidea</taxon>
        <taxon>Philodinida</taxon>
        <taxon>Philodinidae</taxon>
        <taxon>Didymodactylos</taxon>
    </lineage>
</organism>
<proteinExistence type="predicted"/>
<dbReference type="Proteomes" id="UP000677228">
    <property type="component" value="Unassembled WGS sequence"/>
</dbReference>
<dbReference type="GO" id="GO:0008270">
    <property type="term" value="F:zinc ion binding"/>
    <property type="evidence" value="ECO:0007669"/>
    <property type="project" value="InterPro"/>
</dbReference>
<dbReference type="Proteomes" id="UP000681722">
    <property type="component" value="Unassembled WGS sequence"/>
</dbReference>
<dbReference type="GO" id="GO:0003676">
    <property type="term" value="F:nucleic acid binding"/>
    <property type="evidence" value="ECO:0007669"/>
    <property type="project" value="InterPro"/>
</dbReference>
<dbReference type="EMBL" id="CAJOBC010003129">
    <property type="protein sequence ID" value="CAF3768503.1"/>
    <property type="molecule type" value="Genomic_DNA"/>
</dbReference>
<feature type="compositionally biased region" description="Low complexity" evidence="1">
    <location>
        <begin position="153"/>
        <end position="184"/>
    </location>
</feature>
<dbReference type="EMBL" id="CAJNOQ010003129">
    <property type="protein sequence ID" value="CAF0996935.1"/>
    <property type="molecule type" value="Genomic_DNA"/>
</dbReference>
<dbReference type="Proteomes" id="UP000682733">
    <property type="component" value="Unassembled WGS sequence"/>
</dbReference>
<evidence type="ECO:0000313" key="4">
    <source>
        <dbReference type="EMBL" id="CAF3768503.1"/>
    </source>
</evidence>
<evidence type="ECO:0000313" key="2">
    <source>
        <dbReference type="EMBL" id="CAF0996935.1"/>
    </source>
</evidence>
<dbReference type="Gene3D" id="4.10.60.10">
    <property type="entry name" value="Zinc finger, CCHC-type"/>
    <property type="match status" value="1"/>
</dbReference>
<feature type="region of interest" description="Disordered" evidence="1">
    <location>
        <begin position="97"/>
        <end position="198"/>
    </location>
</feature>
<name>A0A814GIQ1_9BILA</name>
<evidence type="ECO:0008006" key="7">
    <source>
        <dbReference type="Google" id="ProtNLM"/>
    </source>
</evidence>
<dbReference type="EMBL" id="CAJNOK010008421">
    <property type="protein sequence ID" value="CAF1063123.1"/>
    <property type="molecule type" value="Genomic_DNA"/>
</dbReference>
<gene>
    <name evidence="2" type="ORF">GPM918_LOCUS13549</name>
    <name evidence="3" type="ORF">OVA965_LOCUS17518</name>
    <name evidence="4" type="ORF">SRO942_LOCUS13549</name>
    <name evidence="5" type="ORF">TMI583_LOCUS17529</name>
</gene>
<reference evidence="2" key="1">
    <citation type="submission" date="2021-02" db="EMBL/GenBank/DDBJ databases">
        <authorList>
            <person name="Nowell W R."/>
        </authorList>
    </citation>
    <scope>NUCLEOTIDE SEQUENCE</scope>
</reference>
<dbReference type="SUPFAM" id="SSF57756">
    <property type="entry name" value="Retrovirus zinc finger-like domains"/>
    <property type="match status" value="1"/>
</dbReference>
<evidence type="ECO:0000256" key="1">
    <source>
        <dbReference type="SAM" id="MobiDB-lite"/>
    </source>
</evidence>
<dbReference type="InterPro" id="IPR039715">
    <property type="entry name" value="ZCCHC10"/>
</dbReference>
<accession>A0A814GIQ1</accession>
<dbReference type="PANTHER" id="PTHR13491:SF0">
    <property type="entry name" value="ZINC FINGER CCHC DOMAIN-CONTAINING PROTEIN 10"/>
    <property type="match status" value="1"/>
</dbReference>
<dbReference type="Pfam" id="PF13917">
    <property type="entry name" value="zf-CCHC_3"/>
    <property type="match status" value="1"/>
</dbReference>
<keyword evidence="6" id="KW-1185">Reference proteome</keyword>
<evidence type="ECO:0000313" key="3">
    <source>
        <dbReference type="EMBL" id="CAF1063123.1"/>
    </source>
</evidence>
<evidence type="ECO:0000313" key="6">
    <source>
        <dbReference type="Proteomes" id="UP000663829"/>
    </source>
</evidence>
<dbReference type="PANTHER" id="PTHR13491">
    <property type="entry name" value="ZCCHC10 PROTEIN"/>
    <property type="match status" value="1"/>
</dbReference>
<dbReference type="EMBL" id="CAJOBA010008436">
    <property type="protein sequence ID" value="CAF3828448.1"/>
    <property type="molecule type" value="Genomic_DNA"/>
</dbReference>
<sequence length="198" mass="22647">MEYLAAIFPYFVHGQTTRFSLDTNCVDNYILFESIMVFVPPRKPRALMRERVQQPNGVIQCQKCLEKGHWTYQCTKKRKYTERPSRTQILEKRIKQLKQAQEDTKEKESKEKADELKQKERMAKIMSSAGMENIRFEKKKSSNKNKDDDVSDAESTSSSSSDSSTSSSDSSSSSSSTTSSSSASENERQNVKKRAKLE</sequence>
<feature type="compositionally biased region" description="Basic and acidic residues" evidence="1">
    <location>
        <begin position="97"/>
        <end position="123"/>
    </location>
</feature>
<protein>
    <recommendedName>
        <fullName evidence="7">Zinc finger CCHC domain-containing protein 10</fullName>
    </recommendedName>
</protein>
<dbReference type="OrthoDB" id="437973at2759"/>
<comment type="caution">
    <text evidence="2">The sequence shown here is derived from an EMBL/GenBank/DDBJ whole genome shotgun (WGS) entry which is preliminary data.</text>
</comment>